<sequence>MTEIVVGIDGTVASASALTWARMIADRLSARLVVVGVVDVDIASVMSAEYTEAHARAVESLLDDAKAATTGTVVETRRAFGRVVSELVAQAKDASVLVVGSDKTGVISGIIHGTIPLKVADSTESPLVVVPAAWKESLGPIVVGVDDTTDNAAITFAAEMARALTTDLLLVNVWGVAPLVFADPLQLKRLTAELRAAGRLVLDTVHAELANSHPSVVVTKQLVEGDPSVGVLTTVRATAGTRLVVVGTRRLSPLSSLLLGSVGHDLLMNMPCPVAIVPPTRKEL</sequence>
<name>A0A934VYD0_9MICO</name>
<comment type="caution">
    <text evidence="4">The sequence shown here is derived from an EMBL/GenBank/DDBJ whole genome shotgun (WGS) entry which is preliminary data.</text>
</comment>
<evidence type="ECO:0000256" key="1">
    <source>
        <dbReference type="ARBA" id="ARBA00008791"/>
    </source>
</evidence>
<evidence type="ECO:0000259" key="2">
    <source>
        <dbReference type="Pfam" id="PF00582"/>
    </source>
</evidence>
<dbReference type="InterPro" id="IPR006015">
    <property type="entry name" value="Universal_stress_UspA"/>
</dbReference>
<accession>A0A934VYD0</accession>
<dbReference type="PANTHER" id="PTHR46268">
    <property type="entry name" value="STRESS RESPONSE PROTEIN NHAX"/>
    <property type="match status" value="1"/>
</dbReference>
<dbReference type="CDD" id="cd00293">
    <property type="entry name" value="USP-like"/>
    <property type="match status" value="1"/>
</dbReference>
<dbReference type="PANTHER" id="PTHR46268:SF6">
    <property type="entry name" value="UNIVERSAL STRESS PROTEIN UP12"/>
    <property type="match status" value="1"/>
</dbReference>
<dbReference type="SUPFAM" id="SSF52402">
    <property type="entry name" value="Adenine nucleotide alpha hydrolases-like"/>
    <property type="match status" value="2"/>
</dbReference>
<dbReference type="InterPro" id="IPR014729">
    <property type="entry name" value="Rossmann-like_a/b/a_fold"/>
</dbReference>
<evidence type="ECO:0000313" key="4">
    <source>
        <dbReference type="EMBL" id="MBK4347912.1"/>
    </source>
</evidence>
<keyword evidence="5" id="KW-1185">Reference proteome</keyword>
<reference evidence="4" key="1">
    <citation type="submission" date="2021-01" db="EMBL/GenBank/DDBJ databases">
        <title>Lacisediminihabitans sp. nov. strain G11-30, isolated from Antarctic Soil.</title>
        <authorList>
            <person name="Li J."/>
        </authorList>
    </citation>
    <scope>NUCLEOTIDE SEQUENCE</scope>
    <source>
        <strain evidence="4">G11-30</strain>
    </source>
</reference>
<proteinExistence type="inferred from homology"/>
<protein>
    <submittedName>
        <fullName evidence="4">Universal stress protein</fullName>
    </submittedName>
</protein>
<dbReference type="Gene3D" id="3.40.50.620">
    <property type="entry name" value="HUPs"/>
    <property type="match status" value="2"/>
</dbReference>
<feature type="domain" description="UspA" evidence="2">
    <location>
        <begin position="3"/>
        <end position="131"/>
    </location>
</feature>
<dbReference type="PRINTS" id="PR01438">
    <property type="entry name" value="UNVRSLSTRESS"/>
</dbReference>
<feature type="domain" description="UspA" evidence="2">
    <location>
        <begin position="140"/>
        <end position="278"/>
    </location>
</feature>
<dbReference type="AlphaFoldDB" id="A0A934VYD0"/>
<comment type="similarity">
    <text evidence="1">Belongs to the universal stress protein A family.</text>
</comment>
<organism evidence="4 5">
    <name type="scientific">Lacisediminihabitans changchengi</name>
    <dbReference type="NCBI Taxonomy" id="2787634"/>
    <lineage>
        <taxon>Bacteria</taxon>
        <taxon>Bacillati</taxon>
        <taxon>Actinomycetota</taxon>
        <taxon>Actinomycetes</taxon>
        <taxon>Micrococcales</taxon>
        <taxon>Microbacteriaceae</taxon>
        <taxon>Lacisediminihabitans</taxon>
    </lineage>
</organism>
<evidence type="ECO:0000313" key="5">
    <source>
        <dbReference type="Proteomes" id="UP000636458"/>
    </source>
</evidence>
<dbReference type="EMBL" id="JAEPES010000003">
    <property type="protein sequence ID" value="MBK4347912.1"/>
    <property type="molecule type" value="Genomic_DNA"/>
</dbReference>
<dbReference type="InterPro" id="IPR006016">
    <property type="entry name" value="UspA"/>
</dbReference>
<dbReference type="Pfam" id="PF00582">
    <property type="entry name" value="Usp"/>
    <property type="match status" value="2"/>
</dbReference>
<dbReference type="RefSeq" id="WP_200555244.1">
    <property type="nucleotide sequence ID" value="NZ_JAEPES010000001.1"/>
</dbReference>
<evidence type="ECO:0000313" key="3">
    <source>
        <dbReference type="EMBL" id="MBK4346965.1"/>
    </source>
</evidence>
<gene>
    <name evidence="3" type="ORF">IV501_04905</name>
    <name evidence="4" type="ORF">IV501_09720</name>
</gene>
<dbReference type="Proteomes" id="UP000636458">
    <property type="component" value="Unassembled WGS sequence"/>
</dbReference>
<dbReference type="EMBL" id="JAEPES010000001">
    <property type="protein sequence ID" value="MBK4346965.1"/>
    <property type="molecule type" value="Genomic_DNA"/>
</dbReference>